<dbReference type="RefSeq" id="XP_068347667.1">
    <property type="nucleotide sequence ID" value="XM_068512573.1"/>
</dbReference>
<dbReference type="Proteomes" id="UP000179807">
    <property type="component" value="Unassembled WGS sequence"/>
</dbReference>
<dbReference type="EMBL" id="MLAK01001313">
    <property type="protein sequence ID" value="OHS94530.1"/>
    <property type="molecule type" value="Genomic_DNA"/>
</dbReference>
<dbReference type="Pfam" id="PF05193">
    <property type="entry name" value="Peptidase_M16_C"/>
    <property type="match status" value="2"/>
</dbReference>
<name>A0A1J4J5L7_9EUKA</name>
<evidence type="ECO:0000313" key="3">
    <source>
        <dbReference type="Proteomes" id="UP000179807"/>
    </source>
</evidence>
<accession>A0A1J4J5L7</accession>
<dbReference type="GeneID" id="94847277"/>
<dbReference type="InterPro" id="IPR013578">
    <property type="entry name" value="Peptidase_M16C_assoc"/>
</dbReference>
<dbReference type="SMART" id="SM01264">
    <property type="entry name" value="M16C_associated"/>
    <property type="match status" value="1"/>
</dbReference>
<dbReference type="GO" id="GO:0004222">
    <property type="term" value="F:metalloendopeptidase activity"/>
    <property type="evidence" value="ECO:0007669"/>
    <property type="project" value="TreeGrafter"/>
</dbReference>
<dbReference type="Pfam" id="PF08367">
    <property type="entry name" value="M16C_assoc"/>
    <property type="match status" value="1"/>
</dbReference>
<organism evidence="2 3">
    <name type="scientific">Tritrichomonas foetus</name>
    <dbReference type="NCBI Taxonomy" id="1144522"/>
    <lineage>
        <taxon>Eukaryota</taxon>
        <taxon>Metamonada</taxon>
        <taxon>Parabasalia</taxon>
        <taxon>Tritrichomonadida</taxon>
        <taxon>Tritrichomonadidae</taxon>
        <taxon>Tritrichomonas</taxon>
    </lineage>
</organism>
<proteinExistence type="predicted"/>
<comment type="caution">
    <text evidence="2">The sequence shown here is derived from an EMBL/GenBank/DDBJ whole genome shotgun (WGS) entry which is preliminary data.</text>
</comment>
<feature type="domain" description="Peptidase M16C associated" evidence="1">
    <location>
        <begin position="504"/>
        <end position="749"/>
    </location>
</feature>
<dbReference type="PANTHER" id="PTHR43016">
    <property type="entry name" value="PRESEQUENCE PROTEASE"/>
    <property type="match status" value="1"/>
</dbReference>
<dbReference type="InterPro" id="IPR011249">
    <property type="entry name" value="Metalloenz_LuxS/M16"/>
</dbReference>
<dbReference type="Gene3D" id="3.30.830.10">
    <property type="entry name" value="Metalloenzyme, LuxS/M16 peptidase-like"/>
    <property type="match status" value="4"/>
</dbReference>
<dbReference type="PANTHER" id="PTHR43016:SF13">
    <property type="entry name" value="PRESEQUENCE PROTEASE, MITOCHONDRIAL"/>
    <property type="match status" value="1"/>
</dbReference>
<dbReference type="OrthoDB" id="10250783at2759"/>
<gene>
    <name evidence="2" type="ORF">TRFO_39323</name>
</gene>
<dbReference type="VEuPathDB" id="TrichDB:TRFO_39323"/>
<dbReference type="GO" id="GO:0046872">
    <property type="term" value="F:metal ion binding"/>
    <property type="evidence" value="ECO:0007669"/>
    <property type="project" value="InterPro"/>
</dbReference>
<protein>
    <submittedName>
        <fullName evidence="2">Clan ME, family M16, insulinase-like metallopeptidase</fullName>
    </submittedName>
</protein>
<dbReference type="AlphaFoldDB" id="A0A1J4J5L7"/>
<evidence type="ECO:0000259" key="1">
    <source>
        <dbReference type="SMART" id="SM01264"/>
    </source>
</evidence>
<dbReference type="SUPFAM" id="SSF63411">
    <property type="entry name" value="LuxS/MPP-like metallohydrolase"/>
    <property type="match status" value="4"/>
</dbReference>
<sequence>MRNSEFLPNADNRPLSYFAKLTAYTVPILMLVASIYAFEKTTDPQRDIRHGFILKEKHKFPSMNIEAYLYENVRFKCPFLYISTPDTHNFFSTTFRTTPSDNSGAIHVLQHLITQSSENYPIRSLFQELKKRSFATLLTSYSSHEWTAFPFSTTNSNDFDNILDVYLDAIFHPLINNETFYSECHRLEFEDPYDYRTPLHHDGTVYNEVHEETLKSNSRFSNLLQENLFPDSLFKNKYYGTPSDISKLTISSLKQYHFRYFHPMNSLFFFYGSIPVDLLLSHVSNAINSFPVTQPPSDDQLYNQAKWKNPHHVEFNGQLDDNSRPEKIRAAVAWMCGDLRNISDIIDLEFLSVLLTHSTVSPLYHGLIKTDVGTKFLETGYFPIIRSPYFSIGVEGFNPTFMSFNQTVLALLKQLYKKGFDSNRVKSLLNRHEIRQKSIAASQGLKIWKSIIGSWIHNVSPFELIDPSWEIERLKKLLSVQPRYFEMIMKQKLINNKHRIDISMHGLEDFNEELIKNEKVKLKILKNNMTVSEKTNIINIAKLLDNYKNQPKPLNLLPSIKVSDLQPFKQINDPTVLNNVYLYESKVNGIVYIEIKGQLPLDNDYIEDIPLLKAVLNGVGAGDLDENDFSTNEQLYTGGLKCEFSIKPGSKYNENPQSADAYFIIKGSALSRNIDRLFSLMEKMLMDPWLNNTEQIAVLISMLAATSEEKSSVSGSDFVSRYSSAGFSKAAALDELLQGFTAVHRISHLVRSNDWSAVSVRIQKVYKHVFRMANFTALVHCDNYDQEEVQFMTEELLSKLNQHNYKPKGSDKAQEFYEEVSKKSKILITSDSPSYYSCLALKGPTFNETYSAAFSVATSIIHSEFLIPEIYEKKSLGIIHSTYDPFFGIVTFSTTKDKNPSQIFQIIEDSINLVAKGSISNEIIENSIIHLASKMDSPTSPSEEGILNFLYGISSKQQLERRQKILKVTVSDVIYAANLMKKSEKRYSIYGLNQESMIPPGFDLFEMSIDDTNLLDN</sequence>
<keyword evidence="3" id="KW-1185">Reference proteome</keyword>
<evidence type="ECO:0000313" key="2">
    <source>
        <dbReference type="EMBL" id="OHS94530.1"/>
    </source>
</evidence>
<dbReference type="Pfam" id="PF00675">
    <property type="entry name" value="Peptidase_M16"/>
    <property type="match status" value="1"/>
</dbReference>
<dbReference type="InterPro" id="IPR007863">
    <property type="entry name" value="Peptidase_M16_C"/>
</dbReference>
<reference evidence="2" key="1">
    <citation type="submission" date="2016-10" db="EMBL/GenBank/DDBJ databases">
        <authorList>
            <person name="Benchimol M."/>
            <person name="Almeida L.G."/>
            <person name="Vasconcelos A.T."/>
            <person name="Perreira-Neves A."/>
            <person name="Rosa I.A."/>
            <person name="Tasca T."/>
            <person name="Bogo M.R."/>
            <person name="de Souza W."/>
        </authorList>
    </citation>
    <scope>NUCLEOTIDE SEQUENCE [LARGE SCALE GENOMIC DNA]</scope>
    <source>
        <strain evidence="2">K</strain>
    </source>
</reference>
<dbReference type="InterPro" id="IPR011765">
    <property type="entry name" value="Pept_M16_N"/>
</dbReference>
<dbReference type="GO" id="GO:0016485">
    <property type="term" value="P:protein processing"/>
    <property type="evidence" value="ECO:0007669"/>
    <property type="project" value="TreeGrafter"/>
</dbReference>